<feature type="domain" description="Glycosyltransferase N-terminal" evidence="3">
    <location>
        <begin position="9"/>
        <end position="50"/>
    </location>
</feature>
<accession>A0A9Q1K2A0</accession>
<organism evidence="4 5">
    <name type="scientific">Carnegiea gigantea</name>
    <dbReference type="NCBI Taxonomy" id="171969"/>
    <lineage>
        <taxon>Eukaryota</taxon>
        <taxon>Viridiplantae</taxon>
        <taxon>Streptophyta</taxon>
        <taxon>Embryophyta</taxon>
        <taxon>Tracheophyta</taxon>
        <taxon>Spermatophyta</taxon>
        <taxon>Magnoliopsida</taxon>
        <taxon>eudicotyledons</taxon>
        <taxon>Gunneridae</taxon>
        <taxon>Pentapetalae</taxon>
        <taxon>Caryophyllales</taxon>
        <taxon>Cactineae</taxon>
        <taxon>Cactaceae</taxon>
        <taxon>Cactoideae</taxon>
        <taxon>Echinocereeae</taxon>
        <taxon>Carnegiea</taxon>
    </lineage>
</organism>
<dbReference type="Pfam" id="PF00201">
    <property type="entry name" value="UDPGT"/>
    <property type="match status" value="1"/>
</dbReference>
<keyword evidence="5" id="KW-1185">Reference proteome</keyword>
<gene>
    <name evidence="4" type="ORF">Cgig2_018969</name>
</gene>
<dbReference type="CDD" id="cd03784">
    <property type="entry name" value="GT1_Gtf-like"/>
    <property type="match status" value="1"/>
</dbReference>
<dbReference type="FunFam" id="3.40.50.2000:FF:000019">
    <property type="entry name" value="Glycosyltransferase"/>
    <property type="match status" value="1"/>
</dbReference>
<name>A0A9Q1K2A0_9CARY</name>
<evidence type="ECO:0000313" key="4">
    <source>
        <dbReference type="EMBL" id="KAJ8435141.1"/>
    </source>
</evidence>
<evidence type="ECO:0000259" key="3">
    <source>
        <dbReference type="Pfam" id="PF26168"/>
    </source>
</evidence>
<dbReference type="Gene3D" id="3.40.50.2000">
    <property type="entry name" value="Glycogen Phosphorylase B"/>
    <property type="match status" value="3"/>
</dbReference>
<dbReference type="PANTHER" id="PTHR11926:SF1560">
    <property type="entry name" value="UDP-GLYCOSYLTRANSFERASE 74E1-RELATED"/>
    <property type="match status" value="1"/>
</dbReference>
<dbReference type="GO" id="GO:0080043">
    <property type="term" value="F:quercetin 3-O-glucosyltransferase activity"/>
    <property type="evidence" value="ECO:0007669"/>
    <property type="project" value="TreeGrafter"/>
</dbReference>
<dbReference type="SUPFAM" id="SSF53756">
    <property type="entry name" value="UDP-Glycosyltransferase/glycogen phosphorylase"/>
    <property type="match status" value="2"/>
</dbReference>
<dbReference type="PANTHER" id="PTHR11926">
    <property type="entry name" value="GLUCOSYL/GLUCURONOSYL TRANSFERASES"/>
    <property type="match status" value="1"/>
</dbReference>
<dbReference type="GO" id="GO:0080044">
    <property type="term" value="F:quercetin 7-O-glucosyltransferase activity"/>
    <property type="evidence" value="ECO:0007669"/>
    <property type="project" value="TreeGrafter"/>
</dbReference>
<dbReference type="AlphaFoldDB" id="A0A9Q1K2A0"/>
<protein>
    <recommendedName>
        <fullName evidence="3">Glycosyltransferase N-terminal domain-containing protein</fullName>
    </recommendedName>
</protein>
<dbReference type="Proteomes" id="UP001153076">
    <property type="component" value="Unassembled WGS sequence"/>
</dbReference>
<sequence>MEKKATREDEIHVIVFPFPIQGHINPMLQFSKQLASRGLRVTFATTSSIVTKITPFNSNSTTIEIIPDDATETTSKETIGAHIKRFNDFAPPHLAQLIEKKLRLRDRVRCLVYDSAVPWGLDIARKFGIHGAPYFTQSCLVNLLYYQVHHGMLSTPIEEEETSIGVDGMPVLGTRDVPSFVGKVGLYPSLERLVLDQFSNCADADWVFFNSVHGLESKVTWIEKGYRKREKKRKKIVMEGENIEQKPRRGAHVLVFPSPLQGHINPMLQFSKRLAFKGLQVTFITTSSITSPPSLSSPPNIEFVRIFDGFREGHKVVDLDAYRQRMRTCISRSLLELIDHYKQKRGSLNPTPKVVIYDSFMPWVLDMIKENGLTGGPFFTQSCMVNSIYCHLYKGALTIPIDRSLVSLPAIKEFLRVDDLPGFVSSPTTYPSLLRLVLDQFSNFEEANCSFINTVDKLEIEVVDWMASKMPVKTIGPAIPSMYLDKRLPDDKDYGLSLFEPEADICIPWLDAKEEASVVYVSMGSLASLAEEQMEEMAVALERCNKYFLWVVRASEEDKLPPDFKERTSQKGLVVNWCPQLEVLAHRAVGCFVTHCGWNSTLEAISLGVPMVAFPQWTDQPTNAKCIADFWKVGVRVKVNENGIVTREEMEYCIRQVMEGERGEQIKSNASNMKQVVKEAMEEGGSSDRNIQEFVAKLSET</sequence>
<evidence type="ECO:0000256" key="1">
    <source>
        <dbReference type="ARBA" id="ARBA00009995"/>
    </source>
</evidence>
<dbReference type="PROSITE" id="PS00375">
    <property type="entry name" value="UDPGT"/>
    <property type="match status" value="1"/>
</dbReference>
<dbReference type="InterPro" id="IPR058980">
    <property type="entry name" value="Glyco_transf_N"/>
</dbReference>
<dbReference type="EMBL" id="JAKOGI010000430">
    <property type="protein sequence ID" value="KAJ8435141.1"/>
    <property type="molecule type" value="Genomic_DNA"/>
</dbReference>
<proteinExistence type="inferred from homology"/>
<comment type="similarity">
    <text evidence="1">Belongs to the UDP-glycosyltransferase family.</text>
</comment>
<comment type="caution">
    <text evidence="4">The sequence shown here is derived from an EMBL/GenBank/DDBJ whole genome shotgun (WGS) entry which is preliminary data.</text>
</comment>
<dbReference type="OrthoDB" id="5835829at2759"/>
<evidence type="ECO:0000313" key="5">
    <source>
        <dbReference type="Proteomes" id="UP001153076"/>
    </source>
</evidence>
<dbReference type="InterPro" id="IPR002213">
    <property type="entry name" value="UDP_glucos_trans"/>
</dbReference>
<dbReference type="Pfam" id="PF26168">
    <property type="entry name" value="Glyco_transf_N"/>
    <property type="match status" value="1"/>
</dbReference>
<dbReference type="InterPro" id="IPR035595">
    <property type="entry name" value="UDP_glycos_trans_CS"/>
</dbReference>
<reference evidence="4" key="1">
    <citation type="submission" date="2022-04" db="EMBL/GenBank/DDBJ databases">
        <title>Carnegiea gigantea Genome sequencing and assembly v2.</title>
        <authorList>
            <person name="Copetti D."/>
            <person name="Sanderson M.J."/>
            <person name="Burquez A."/>
            <person name="Wojciechowski M.F."/>
        </authorList>
    </citation>
    <scope>NUCLEOTIDE SEQUENCE</scope>
    <source>
        <strain evidence="4">SGP5-SGP5p</strain>
        <tissue evidence="4">Aerial part</tissue>
    </source>
</reference>
<evidence type="ECO:0000256" key="2">
    <source>
        <dbReference type="ARBA" id="ARBA00022679"/>
    </source>
</evidence>
<keyword evidence="2" id="KW-0808">Transferase</keyword>